<dbReference type="Gene3D" id="3.40.50.1220">
    <property type="entry name" value="TPP-binding domain"/>
    <property type="match status" value="1"/>
</dbReference>
<dbReference type="PANTHER" id="PTHR11106:SF121">
    <property type="entry name" value="ADP-RIBOSE 1''-PHOSPHATE PHOSPHATASE"/>
    <property type="match status" value="1"/>
</dbReference>
<dbReference type="InterPro" id="IPR001279">
    <property type="entry name" value="Metallo-B-lactamas"/>
</dbReference>
<organism evidence="8 9">
    <name type="scientific">Colletotrichum salicis</name>
    <dbReference type="NCBI Taxonomy" id="1209931"/>
    <lineage>
        <taxon>Eukaryota</taxon>
        <taxon>Fungi</taxon>
        <taxon>Dikarya</taxon>
        <taxon>Ascomycota</taxon>
        <taxon>Pezizomycotina</taxon>
        <taxon>Sordariomycetes</taxon>
        <taxon>Hypocreomycetidae</taxon>
        <taxon>Glomerellales</taxon>
        <taxon>Glomerellaceae</taxon>
        <taxon>Colletotrichum</taxon>
        <taxon>Colletotrichum acutatum species complex</taxon>
    </lineage>
</organism>
<dbReference type="GO" id="GO:0016798">
    <property type="term" value="F:hydrolase activity, acting on glycosyl bonds"/>
    <property type="evidence" value="ECO:0007669"/>
    <property type="project" value="UniProtKB-KW"/>
</dbReference>
<dbReference type="Gene3D" id="3.40.220.10">
    <property type="entry name" value="Leucine Aminopeptidase, subunit E, domain 1"/>
    <property type="match status" value="1"/>
</dbReference>
<dbReference type="AlphaFoldDB" id="A0A135V8C8"/>
<dbReference type="GO" id="GO:0046872">
    <property type="term" value="F:metal ion binding"/>
    <property type="evidence" value="ECO:0007669"/>
    <property type="project" value="UniProtKB-KW"/>
</dbReference>
<evidence type="ECO:0000256" key="2">
    <source>
        <dbReference type="ARBA" id="ARBA00022723"/>
    </source>
</evidence>
<dbReference type="Proteomes" id="UP000070121">
    <property type="component" value="Unassembled WGS sequence"/>
</dbReference>
<dbReference type="SUPFAM" id="SSF52949">
    <property type="entry name" value="Macro domain-like"/>
    <property type="match status" value="1"/>
</dbReference>
<evidence type="ECO:0000313" key="9">
    <source>
        <dbReference type="Proteomes" id="UP000070121"/>
    </source>
</evidence>
<dbReference type="PROSITE" id="PS51154">
    <property type="entry name" value="MACRO"/>
    <property type="match status" value="1"/>
</dbReference>
<evidence type="ECO:0000256" key="6">
    <source>
        <dbReference type="SAM" id="SignalP"/>
    </source>
</evidence>
<evidence type="ECO:0000313" key="8">
    <source>
        <dbReference type="EMBL" id="KXH68999.1"/>
    </source>
</evidence>
<dbReference type="OrthoDB" id="6077599at2759"/>
<reference evidence="8 9" key="1">
    <citation type="submission" date="2014-02" db="EMBL/GenBank/DDBJ databases">
        <title>The genome sequence of Colletotrichum salicis CBS 607.94.</title>
        <authorList>
            <person name="Baroncelli R."/>
            <person name="Thon M.R."/>
        </authorList>
    </citation>
    <scope>NUCLEOTIDE SEQUENCE [LARGE SCALE GENOMIC DNA]</scope>
    <source>
        <strain evidence="8 9">CBS 607.94</strain>
    </source>
</reference>
<feature type="domain" description="Macro" evidence="7">
    <location>
        <begin position="611"/>
        <end position="811"/>
    </location>
</feature>
<keyword evidence="3" id="KW-0378">Hydrolase</keyword>
<keyword evidence="9" id="KW-1185">Reference proteome</keyword>
<feature type="chain" id="PRO_5007805752" description="Macro domain-containing protein" evidence="6">
    <location>
        <begin position="21"/>
        <end position="1124"/>
    </location>
</feature>
<gene>
    <name evidence="8" type="ORF">CSAL01_06616</name>
</gene>
<evidence type="ECO:0000259" key="7">
    <source>
        <dbReference type="PROSITE" id="PS51154"/>
    </source>
</evidence>
<comment type="caution">
    <text evidence="8">The sequence shown here is derived from an EMBL/GenBank/DDBJ whole genome shotgun (WGS) entry which is preliminary data.</text>
</comment>
<dbReference type="Gene3D" id="3.60.15.10">
    <property type="entry name" value="Ribonuclease Z/Hydroxyacylglutathione hydrolase-like"/>
    <property type="match status" value="1"/>
</dbReference>
<keyword evidence="4" id="KW-0862">Zinc</keyword>
<keyword evidence="6" id="KW-0732">Signal</keyword>
<dbReference type="InterPro" id="IPR002589">
    <property type="entry name" value="Macro_dom"/>
</dbReference>
<keyword evidence="5" id="KW-0326">Glycosidase</keyword>
<dbReference type="SUPFAM" id="SSF52467">
    <property type="entry name" value="DHS-like NAD/FAD-binding domain"/>
    <property type="match status" value="1"/>
</dbReference>
<proteinExistence type="predicted"/>
<name>A0A135V8C8_9PEZI</name>
<dbReference type="InterPro" id="IPR036866">
    <property type="entry name" value="RibonucZ/Hydroxyglut_hydro"/>
</dbReference>
<evidence type="ECO:0000256" key="5">
    <source>
        <dbReference type="ARBA" id="ARBA00023295"/>
    </source>
</evidence>
<accession>A0A135V8C8</accession>
<dbReference type="SMART" id="SM00506">
    <property type="entry name" value="A1pp"/>
    <property type="match status" value="1"/>
</dbReference>
<dbReference type="PANTHER" id="PTHR11106">
    <property type="entry name" value="GANGLIOSIDE INDUCED DIFFERENTIATION ASSOCIATED PROTEIN 2-RELATED"/>
    <property type="match status" value="1"/>
</dbReference>
<dbReference type="InterPro" id="IPR043472">
    <property type="entry name" value="Macro_dom-like"/>
</dbReference>
<evidence type="ECO:0000256" key="3">
    <source>
        <dbReference type="ARBA" id="ARBA00022801"/>
    </source>
</evidence>
<feature type="signal peptide" evidence="6">
    <location>
        <begin position="1"/>
        <end position="20"/>
    </location>
</feature>
<sequence>MLTKIIVTAALSATFEKAAASCSCNLKVESFISPVSDAENLAQWLKNMTEKPRLAAFTTHNHPDHHLSGKAFLQHFPEAKHYATPETVQGIQNEALNKVTEASMRLLEILRLTVRSQTEFWSAAYGPGIIAPIPAIPTTYNFSFFTLPGDEKCPIKILKNVGGDTIDLSAFWIPSTKTLVAGDVVYGHQMHAWLADLLTPALTASWLTTLDFIAGLKPNIVIPGHALSADTFSAVTDVDHTRDYVSFFQKSIEAKGIDFYTPQEISNMIEDAFPGLTNLTSSTTSATLLNITSENFGRGGQRQAHYFDLTIQLSNSTSDIFLDPLNPLDPIIMRFYQVQAFVVASWAVSTYGLVIHDKTPIEGYGVFIPQWELDTGFGAEKVVVNGTVEDLLGGLRPYESLYAQALGPEVASTTSSSVLKKRNDFGDGRVICYNFPKGLNAAARDGINLLKQIRHRRPKNQAGPGECGRMSCSESTAIWWCNEDDKPKTPESFRIIADGADKARIDIQTTPQSMDSLQQILVHLLDETDSSADSDHDDCHHDHHHHRHLHHIKDQLDDLEPSTHLQLLHQLLCVRIPEPPLPEDILVGIDSVLQQQASHRVLTLAGSIQPTITLKRTNRNSFRVTLWKGDITTLTGITAITNAANSQGLGCFQPPHRCIDNVIHACAGPRLRDECYQAMNQRGRELGPGEAIVTDAYCLPANHVVHTVGPQLQRGSRPTTNETQQLAQCYRSVLDAVEPLPSTPDGRKIVALCGISTGLFAYPARDAAAVAVSAVIDWLEHHEDTSITDIIFNTFTDADYAIYQEILASPPHTTWMGRSPTPPASANHPSLIQCDSLDRARQWLDAADAVIVSAGAGLSASDGLDYTSSALFAKNFPGFLKYGLRTLYSVFGFTSWPTEQVRWGYYFTHLAMIKSWPKSGMYRTLISWLDRFGGNAHVRTSNADGLFVANGLSPERLSTPQGSYSVFQCLANCRPEATISSAPVVADAQAFLDPVSQILTEPSKVPLCKFCSGKMNICVRAGHWFNEKPFEDGEKRWKQFRRDVVHREERTTVILELGVGMSTPGVLRWPNEDLVMRGGGRVKLVRVGKGPETAVPWDLEADGLATSIDGEISAVVSELLKARA</sequence>
<dbReference type="SUPFAM" id="SSF56281">
    <property type="entry name" value="Metallo-hydrolase/oxidoreductase"/>
    <property type="match status" value="1"/>
</dbReference>
<protein>
    <recommendedName>
        <fullName evidence="7">Macro domain-containing protein</fullName>
    </recommendedName>
</protein>
<dbReference type="Pfam" id="PF00753">
    <property type="entry name" value="Lactamase_B"/>
    <property type="match status" value="1"/>
</dbReference>
<dbReference type="STRING" id="1209931.A0A135V8C8"/>
<evidence type="ECO:0000256" key="4">
    <source>
        <dbReference type="ARBA" id="ARBA00022833"/>
    </source>
</evidence>
<dbReference type="Pfam" id="PF01661">
    <property type="entry name" value="Macro"/>
    <property type="match status" value="1"/>
</dbReference>
<keyword evidence="2" id="KW-0479">Metal-binding</keyword>
<dbReference type="InterPro" id="IPR029035">
    <property type="entry name" value="DHS-like_NAD/FAD-binding_dom"/>
</dbReference>
<evidence type="ECO:0000256" key="1">
    <source>
        <dbReference type="ARBA" id="ARBA00001947"/>
    </source>
</evidence>
<comment type="cofactor">
    <cofactor evidence="1">
        <name>Zn(2+)</name>
        <dbReference type="ChEBI" id="CHEBI:29105"/>
    </cofactor>
</comment>
<dbReference type="EMBL" id="JFFI01000190">
    <property type="protein sequence ID" value="KXH68999.1"/>
    <property type="molecule type" value="Genomic_DNA"/>
</dbReference>